<feature type="region of interest" description="Disordered" evidence="1">
    <location>
        <begin position="1"/>
        <end position="25"/>
    </location>
</feature>
<evidence type="ECO:0000256" key="1">
    <source>
        <dbReference type="SAM" id="MobiDB-lite"/>
    </source>
</evidence>
<dbReference type="InterPro" id="IPR030379">
    <property type="entry name" value="G_SEPTIN_dom"/>
</dbReference>
<dbReference type="InterPro" id="IPR025662">
    <property type="entry name" value="Sigma_54_int_dom_ATP-bd_1"/>
</dbReference>
<dbReference type="EMBL" id="JAINUF010000021">
    <property type="protein sequence ID" value="KAJ8335267.1"/>
    <property type="molecule type" value="Genomic_DNA"/>
</dbReference>
<feature type="compositionally biased region" description="Basic and acidic residues" evidence="1">
    <location>
        <begin position="1"/>
        <end position="16"/>
    </location>
</feature>
<protein>
    <recommendedName>
        <fullName evidence="2">Septin-type G domain-containing protein</fullName>
    </recommendedName>
</protein>
<accession>A0A9Q1ID59</accession>
<reference evidence="3" key="1">
    <citation type="journal article" date="2023" name="Science">
        <title>Genome structures resolve the early diversification of teleost fishes.</title>
        <authorList>
            <person name="Parey E."/>
            <person name="Louis A."/>
            <person name="Montfort J."/>
            <person name="Bouchez O."/>
            <person name="Roques C."/>
            <person name="Iampietro C."/>
            <person name="Lluch J."/>
            <person name="Castinel A."/>
            <person name="Donnadieu C."/>
            <person name="Desvignes T."/>
            <person name="Floi Bucao C."/>
            <person name="Jouanno E."/>
            <person name="Wen M."/>
            <person name="Mejri S."/>
            <person name="Dirks R."/>
            <person name="Jansen H."/>
            <person name="Henkel C."/>
            <person name="Chen W.J."/>
            <person name="Zahm M."/>
            <person name="Cabau C."/>
            <person name="Klopp C."/>
            <person name="Thompson A.W."/>
            <person name="Robinson-Rechavi M."/>
            <person name="Braasch I."/>
            <person name="Lecointre G."/>
            <person name="Bobe J."/>
            <person name="Postlethwait J.H."/>
            <person name="Berthelot C."/>
            <person name="Roest Crollius H."/>
            <person name="Guiguen Y."/>
        </authorList>
    </citation>
    <scope>NUCLEOTIDE SEQUENCE</scope>
    <source>
        <strain evidence="3">WJC10195</strain>
    </source>
</reference>
<dbReference type="Pfam" id="PF00735">
    <property type="entry name" value="Septin"/>
    <property type="match status" value="1"/>
</dbReference>
<dbReference type="OrthoDB" id="8954335at2759"/>
<gene>
    <name evidence="3" type="ORF">SKAU_G00409060</name>
</gene>
<dbReference type="AlphaFoldDB" id="A0A9Q1ID59"/>
<dbReference type="PROSITE" id="PS51719">
    <property type="entry name" value="G_SEPTIN"/>
    <property type="match status" value="1"/>
</dbReference>
<comment type="caution">
    <text evidence="3">The sequence shown here is derived from an EMBL/GenBank/DDBJ whole genome shotgun (WGS) entry which is preliminary data.</text>
</comment>
<proteinExistence type="predicted"/>
<dbReference type="PANTHER" id="PTHR32046">
    <property type="entry name" value="G DOMAIN-CONTAINING PROTEIN"/>
    <property type="match status" value="1"/>
</dbReference>
<feature type="domain" description="Septin-type G" evidence="2">
    <location>
        <begin position="63"/>
        <end position="172"/>
    </location>
</feature>
<dbReference type="SUPFAM" id="SSF52540">
    <property type="entry name" value="P-loop containing nucleoside triphosphate hydrolases"/>
    <property type="match status" value="1"/>
</dbReference>
<name>A0A9Q1ID59_SYNKA</name>
<dbReference type="Gene3D" id="3.40.50.300">
    <property type="entry name" value="P-loop containing nucleotide triphosphate hydrolases"/>
    <property type="match status" value="1"/>
</dbReference>
<evidence type="ECO:0000313" key="4">
    <source>
        <dbReference type="Proteomes" id="UP001152622"/>
    </source>
</evidence>
<dbReference type="PANTHER" id="PTHR32046:SF11">
    <property type="entry name" value="IMMUNE-ASSOCIATED NUCLEOTIDE-BINDING PROTEIN 10-LIKE"/>
    <property type="match status" value="1"/>
</dbReference>
<dbReference type="Proteomes" id="UP001152622">
    <property type="component" value="Chromosome 21"/>
</dbReference>
<evidence type="ECO:0000259" key="2">
    <source>
        <dbReference type="PROSITE" id="PS51719"/>
    </source>
</evidence>
<dbReference type="GO" id="GO:0005525">
    <property type="term" value="F:GTP binding"/>
    <property type="evidence" value="ECO:0007669"/>
    <property type="project" value="InterPro"/>
</dbReference>
<dbReference type="InterPro" id="IPR027417">
    <property type="entry name" value="P-loop_NTPase"/>
</dbReference>
<evidence type="ECO:0000313" key="3">
    <source>
        <dbReference type="EMBL" id="KAJ8335267.1"/>
    </source>
</evidence>
<organism evidence="3 4">
    <name type="scientific">Synaphobranchus kaupii</name>
    <name type="common">Kaup's arrowtooth eel</name>
    <dbReference type="NCBI Taxonomy" id="118154"/>
    <lineage>
        <taxon>Eukaryota</taxon>
        <taxon>Metazoa</taxon>
        <taxon>Chordata</taxon>
        <taxon>Craniata</taxon>
        <taxon>Vertebrata</taxon>
        <taxon>Euteleostomi</taxon>
        <taxon>Actinopterygii</taxon>
        <taxon>Neopterygii</taxon>
        <taxon>Teleostei</taxon>
        <taxon>Anguilliformes</taxon>
        <taxon>Synaphobranchidae</taxon>
        <taxon>Synaphobranchus</taxon>
    </lineage>
</organism>
<dbReference type="PROSITE" id="PS00675">
    <property type="entry name" value="SIGMA54_INTERACT_1"/>
    <property type="match status" value="1"/>
</dbReference>
<sequence>MAEHDTSFSKTGEESPSKWSNVIKNSEQTATEPMKIYMLNTVKEELSEDGLVRRYRFGKKDHKKRNRTIMMVGESGTGKSTLINMMLNYMLGVKWEDNIRFEIIPNELNKYTNESQTTAITAYEIFGLEDLSVPFSLTVIDTPGHGDTGGIVKDKCLAQNLYKLLKSLKGIY</sequence>
<keyword evidence="4" id="KW-1185">Reference proteome</keyword>